<evidence type="ECO:0000313" key="1">
    <source>
        <dbReference type="EMBL" id="MBB5740934.1"/>
    </source>
</evidence>
<accession>A0A7W9C893</accession>
<keyword evidence="2" id="KW-1185">Reference proteome</keyword>
<comment type="caution">
    <text evidence="1">The sequence shown here is derived from an EMBL/GenBank/DDBJ whole genome shotgun (WGS) entry which is preliminary data.</text>
</comment>
<gene>
    <name evidence="1" type="ORF">GGQ93_002669</name>
</gene>
<proteinExistence type="predicted"/>
<dbReference type="Proteomes" id="UP000527324">
    <property type="component" value="Unassembled WGS sequence"/>
</dbReference>
<protein>
    <submittedName>
        <fullName evidence="1">Uncharacterized protein</fullName>
    </submittedName>
</protein>
<dbReference type="EMBL" id="JACHOQ010000008">
    <property type="protein sequence ID" value="MBB5740934.1"/>
    <property type="molecule type" value="Genomic_DNA"/>
</dbReference>
<organism evidence="1 2">
    <name type="scientific">Brevundimonas aurantiaca</name>
    <dbReference type="NCBI Taxonomy" id="74316"/>
    <lineage>
        <taxon>Bacteria</taxon>
        <taxon>Pseudomonadati</taxon>
        <taxon>Pseudomonadota</taxon>
        <taxon>Alphaproteobacteria</taxon>
        <taxon>Caulobacterales</taxon>
        <taxon>Caulobacteraceae</taxon>
        <taxon>Brevundimonas</taxon>
    </lineage>
</organism>
<reference evidence="1 2" key="1">
    <citation type="submission" date="2020-08" db="EMBL/GenBank/DDBJ databases">
        <title>Genomic Encyclopedia of Type Strains, Phase IV (KMG-IV): sequencing the most valuable type-strain genomes for metagenomic binning, comparative biology and taxonomic classification.</title>
        <authorList>
            <person name="Goeker M."/>
        </authorList>
    </citation>
    <scope>NUCLEOTIDE SEQUENCE [LARGE SCALE GENOMIC DNA]</scope>
    <source>
        <strain evidence="1 2">DSM 4731</strain>
    </source>
</reference>
<dbReference type="RefSeq" id="WP_183217657.1">
    <property type="nucleotide sequence ID" value="NZ_CAJFZW010000016.1"/>
</dbReference>
<sequence length="286" mass="29697">MLEPIASPRPSVVALAASVLLLGPVLAGCQREEPAPEAAPSQTQAQTQIQAPVVSVAPAPTLDRASLLQAMDVAASAYAAGRDPGGADLVGRRFSVRQVFGCTGPTPPPAGDAVSGGGLARWAWGDRRRTLKLTLAPGDWTDSALIAGGADSWEAVEGFWVTRPWLRTEGCPGVQGDPLAGGSVAPSPQTVGLAAVFDQDGPRTGRRNGRAYEYVVRGEGDQPPAAPSDGYRLVLEGRMAAFADGRAIRCRAAGPDQRPVCIGAVRLDRVAFEDASGRLLSEWRGG</sequence>
<dbReference type="AlphaFoldDB" id="A0A7W9C893"/>
<evidence type="ECO:0000313" key="2">
    <source>
        <dbReference type="Proteomes" id="UP000527324"/>
    </source>
</evidence>
<name>A0A7W9C893_9CAUL</name>